<feature type="transmembrane region" description="Helical" evidence="9">
    <location>
        <begin position="606"/>
        <end position="628"/>
    </location>
</feature>
<evidence type="ECO:0000259" key="11">
    <source>
        <dbReference type="Pfam" id="PF13967"/>
    </source>
</evidence>
<comment type="similarity">
    <text evidence="2">Belongs to the CSC1 (TC 1.A.17) family.</text>
</comment>
<dbReference type="PANTHER" id="PTHR13018:SF21">
    <property type="entry name" value="CALCIUM PERMEABLE STRESS-GATED CATION CHANNEL 1"/>
    <property type="match status" value="1"/>
</dbReference>
<feature type="domain" description="CSC1/OSCA1-like cytosolic" evidence="12">
    <location>
        <begin position="199"/>
        <end position="355"/>
    </location>
</feature>
<dbReference type="InterPro" id="IPR003864">
    <property type="entry name" value="CSC1/OSCA1-like_7TM"/>
</dbReference>
<feature type="transmembrane region" description="Helical" evidence="9">
    <location>
        <begin position="116"/>
        <end position="136"/>
    </location>
</feature>
<protein>
    <submittedName>
        <fullName evidence="13">Transmembrane protein 63C</fullName>
    </submittedName>
</protein>
<keyword evidence="5 9" id="KW-1133">Transmembrane helix</keyword>
<proteinExistence type="inferred from homology"/>
<reference evidence="13" key="2">
    <citation type="submission" date="2025-09" db="UniProtKB">
        <authorList>
            <consortium name="Ensembl"/>
        </authorList>
    </citation>
    <scope>IDENTIFICATION</scope>
</reference>
<evidence type="ECO:0000256" key="8">
    <source>
        <dbReference type="SAM" id="MobiDB-lite"/>
    </source>
</evidence>
<evidence type="ECO:0000313" key="13">
    <source>
        <dbReference type="Ensembl" id="ENSAOWP00000005580.1"/>
    </source>
</evidence>
<evidence type="ECO:0000256" key="7">
    <source>
        <dbReference type="ARBA" id="ARBA00036634"/>
    </source>
</evidence>
<dbReference type="AlphaFoldDB" id="A0A8B9P1X3"/>
<keyword evidence="4 9" id="KW-0812">Transmembrane</keyword>
<dbReference type="Proteomes" id="UP000694424">
    <property type="component" value="Unplaced"/>
</dbReference>
<feature type="transmembrane region" description="Helical" evidence="9">
    <location>
        <begin position="555"/>
        <end position="585"/>
    </location>
</feature>
<dbReference type="Ensembl" id="ENSAOWT00000006331.1">
    <property type="protein sequence ID" value="ENSAOWP00000005580.1"/>
    <property type="gene ID" value="ENSAOWG00000003783.1"/>
</dbReference>
<evidence type="ECO:0000256" key="9">
    <source>
        <dbReference type="SAM" id="Phobius"/>
    </source>
</evidence>
<dbReference type="GO" id="GO:0005227">
    <property type="term" value="F:calcium-activated cation channel activity"/>
    <property type="evidence" value="ECO:0007669"/>
    <property type="project" value="InterPro"/>
</dbReference>
<evidence type="ECO:0000256" key="2">
    <source>
        <dbReference type="ARBA" id="ARBA00007779"/>
    </source>
</evidence>
<comment type="subcellular location">
    <subcellularLocation>
        <location evidence="1">Membrane</location>
        <topology evidence="1">Multi-pass membrane protein</topology>
    </subcellularLocation>
</comment>
<dbReference type="GO" id="GO:0005886">
    <property type="term" value="C:plasma membrane"/>
    <property type="evidence" value="ECO:0007669"/>
    <property type="project" value="TreeGrafter"/>
</dbReference>
<dbReference type="InterPro" id="IPR032880">
    <property type="entry name" value="CSC1/OSCA1-like_N"/>
</dbReference>
<evidence type="ECO:0000256" key="4">
    <source>
        <dbReference type="ARBA" id="ARBA00022692"/>
    </source>
</evidence>
<name>A0A8B9P1X3_APTOW</name>
<dbReference type="PANTHER" id="PTHR13018">
    <property type="entry name" value="PROBABLE MEMBRANE PROTEIN DUF221-RELATED"/>
    <property type="match status" value="1"/>
</dbReference>
<dbReference type="InterPro" id="IPR027815">
    <property type="entry name" value="CSC1/OSCA1-like_cyt"/>
</dbReference>
<keyword evidence="3" id="KW-0813">Transport</keyword>
<dbReference type="InterPro" id="IPR045122">
    <property type="entry name" value="Csc1-like"/>
</dbReference>
<evidence type="ECO:0000256" key="1">
    <source>
        <dbReference type="ARBA" id="ARBA00004141"/>
    </source>
</evidence>
<feature type="region of interest" description="Disordered" evidence="8">
    <location>
        <begin position="698"/>
        <end position="728"/>
    </location>
</feature>
<reference evidence="13" key="1">
    <citation type="submission" date="2025-08" db="UniProtKB">
        <authorList>
            <consortium name="Ensembl"/>
        </authorList>
    </citation>
    <scope>IDENTIFICATION</scope>
</reference>
<organism evidence="13 14">
    <name type="scientific">Apteryx owenii</name>
    <name type="common">Little spotted kiwi</name>
    <dbReference type="NCBI Taxonomy" id="8824"/>
    <lineage>
        <taxon>Eukaryota</taxon>
        <taxon>Metazoa</taxon>
        <taxon>Chordata</taxon>
        <taxon>Craniata</taxon>
        <taxon>Vertebrata</taxon>
        <taxon>Euteleostomi</taxon>
        <taxon>Archelosauria</taxon>
        <taxon>Archosauria</taxon>
        <taxon>Dinosauria</taxon>
        <taxon>Saurischia</taxon>
        <taxon>Theropoda</taxon>
        <taxon>Coelurosauria</taxon>
        <taxon>Aves</taxon>
        <taxon>Palaeognathae</taxon>
        <taxon>Apterygiformes</taxon>
        <taxon>Apterygidae</taxon>
        <taxon>Apteryx</taxon>
    </lineage>
</organism>
<feature type="compositionally biased region" description="Polar residues" evidence="8">
    <location>
        <begin position="658"/>
        <end position="679"/>
    </location>
</feature>
<evidence type="ECO:0000259" key="10">
    <source>
        <dbReference type="Pfam" id="PF02714"/>
    </source>
</evidence>
<accession>A0A8B9P1X3</accession>
<sequence>MPDSVGPTSLDVLSFLDTLANSTEEQCFSARSHSTVLQGLPFGGVPTVLAINFILWLVSGAGRAPCLWASLPHAHRRRGGSTTSTNLHPPLFLRDEEIQSKCGIDATTYLSFQRHLLVLLMLVCVLSVAVILPVNFSGDLLGRCFPQFGRVLPGLVDPASLACPAEEEARGLAVSSPALGEGRLSSSPQLPVSLCLHACSEAYPSCTVTNVQFCFDVRKLMKLDAERRKAMKGRLYFTTKAQKEGKIMIKTHPCARIFCCRICGFEQVDAEQYYGELEEKLTDEFNAERNRITLKRLDMAFVTFQDERMTAVILKDYSHIRCRKHPQQSSVTTVVKSHHWGVCYAPAPSDIIWENLSVRGTSWWVRFILLNICLFILLFFLTTPAIIVNTMDMFNVTRPVESLKNPIITQFFPTLLLWAFSVFLPFIVYYSAFFESHWTRSSENQLTMHKCFFFLVFMVIILPSLGLTSLDLFFRWLFDMHFLDEADIKFQCVFLPDNGAFFVNYVVTSSLIGTAMELLRVPGLLVYATRLCFAKSEPERLHINQAYQFQFGLEYAWTCCIFSVVMTYSITCPIIVPFGLLYMLLKHMVDRYNIYYVYIPTKLNQRLHVAAISQVVVAPILCMFWLLFFSVLRLGRESSGLLPPASVPPVSSLLPSPQMSDQSDSTFNDTERSSVSSTPNSNLFVATVLQEPELSLTPAASPAHQSYGTMGNHLEPAEDGEEGGLQSFETELEAVEGEYRTGPVLESQARYQ</sequence>
<dbReference type="Pfam" id="PF14703">
    <property type="entry name" value="PHM7_cyt"/>
    <property type="match status" value="1"/>
</dbReference>
<evidence type="ECO:0000256" key="3">
    <source>
        <dbReference type="ARBA" id="ARBA00022448"/>
    </source>
</evidence>
<dbReference type="Pfam" id="PF13967">
    <property type="entry name" value="RSN1_TM"/>
    <property type="match status" value="1"/>
</dbReference>
<keyword evidence="14" id="KW-1185">Reference proteome</keyword>
<comment type="catalytic activity">
    <reaction evidence="7">
        <text>Ca(2+)(in) = Ca(2+)(out)</text>
        <dbReference type="Rhea" id="RHEA:29671"/>
        <dbReference type="ChEBI" id="CHEBI:29108"/>
    </reaction>
</comment>
<evidence type="ECO:0000256" key="6">
    <source>
        <dbReference type="ARBA" id="ARBA00023136"/>
    </source>
</evidence>
<evidence type="ECO:0000259" key="12">
    <source>
        <dbReference type="Pfam" id="PF14703"/>
    </source>
</evidence>
<feature type="transmembrane region" description="Helical" evidence="9">
    <location>
        <begin position="39"/>
        <end position="58"/>
    </location>
</feature>
<dbReference type="Pfam" id="PF02714">
    <property type="entry name" value="RSN1_7TM"/>
    <property type="match status" value="1"/>
</dbReference>
<feature type="domain" description="CSC1/OSCA1-like N-terminal transmembrane" evidence="11">
    <location>
        <begin position="92"/>
        <end position="139"/>
    </location>
</feature>
<feature type="transmembrane region" description="Helical" evidence="9">
    <location>
        <begin position="407"/>
        <end position="430"/>
    </location>
</feature>
<evidence type="ECO:0000313" key="14">
    <source>
        <dbReference type="Proteomes" id="UP000694424"/>
    </source>
</evidence>
<feature type="transmembrane region" description="Helical" evidence="9">
    <location>
        <begin position="451"/>
        <end position="474"/>
    </location>
</feature>
<feature type="domain" description="CSC1/OSCA1-like 7TM region" evidence="10">
    <location>
        <begin position="367"/>
        <end position="622"/>
    </location>
</feature>
<evidence type="ECO:0000256" key="5">
    <source>
        <dbReference type="ARBA" id="ARBA00022989"/>
    </source>
</evidence>
<feature type="region of interest" description="Disordered" evidence="8">
    <location>
        <begin position="652"/>
        <end position="679"/>
    </location>
</feature>
<keyword evidence="6 9" id="KW-0472">Membrane</keyword>
<feature type="transmembrane region" description="Helical" evidence="9">
    <location>
        <begin position="363"/>
        <end position="387"/>
    </location>
</feature>